<name>A0A8H9HK77_9ACTN</name>
<gene>
    <name evidence="3" type="ORF">GCM10010227_25000</name>
    <name evidence="2" type="ORF">Sgou_29780</name>
</gene>
<evidence type="ECO:0000256" key="1">
    <source>
        <dbReference type="SAM" id="MobiDB-lite"/>
    </source>
</evidence>
<proteinExistence type="predicted"/>
<dbReference type="Proteomes" id="UP000660975">
    <property type="component" value="Unassembled WGS sequence"/>
</dbReference>
<dbReference type="AlphaFoldDB" id="A0A8H9HK77"/>
<dbReference type="EMBL" id="BMSC01000006">
    <property type="protein sequence ID" value="GGU70009.1"/>
    <property type="molecule type" value="Genomic_DNA"/>
</dbReference>
<evidence type="ECO:0000313" key="4">
    <source>
        <dbReference type="Proteomes" id="UP000480804"/>
    </source>
</evidence>
<evidence type="ECO:0000313" key="3">
    <source>
        <dbReference type="EMBL" id="GGU70009.1"/>
    </source>
</evidence>
<protein>
    <submittedName>
        <fullName evidence="3">Uncharacterized protein</fullName>
    </submittedName>
</protein>
<dbReference type="Proteomes" id="UP000480804">
    <property type="component" value="Unassembled WGS sequence"/>
</dbReference>
<sequence>MAEYRPSRAVVAGIGRSPGVISAVPSSRTPPIRTTRPGGSPARARLADRPGGLPRTHYHQRVPRVSTLPQRGV</sequence>
<organism evidence="3 5">
    <name type="scientific">Streptomyces gougerotii</name>
    <dbReference type="NCBI Taxonomy" id="53448"/>
    <lineage>
        <taxon>Bacteria</taxon>
        <taxon>Bacillati</taxon>
        <taxon>Actinomycetota</taxon>
        <taxon>Actinomycetes</taxon>
        <taxon>Kitasatosporales</taxon>
        <taxon>Streptomycetaceae</taxon>
        <taxon>Streptomyces</taxon>
        <taxon>Streptomyces diastaticus group</taxon>
    </lineage>
</organism>
<reference evidence="2 4" key="2">
    <citation type="submission" date="2020-02" db="EMBL/GenBank/DDBJ databases">
        <title>Whole genome shotgun sequence of Streptomyces gougerotii NBRC 13043.</title>
        <authorList>
            <person name="Ichikawa N."/>
            <person name="Komaki H."/>
            <person name="Tamura T."/>
        </authorList>
    </citation>
    <scope>NUCLEOTIDE SEQUENCE [LARGE SCALE GENOMIC DNA]</scope>
    <source>
        <strain evidence="2 4">NBRC 13043</strain>
    </source>
</reference>
<evidence type="ECO:0000313" key="2">
    <source>
        <dbReference type="EMBL" id="GFH78308.1"/>
    </source>
</evidence>
<accession>A0A8H9HK77</accession>
<reference evidence="3" key="1">
    <citation type="journal article" date="2014" name="Int. J. Syst. Evol. Microbiol.">
        <title>Complete genome sequence of Corynebacterium casei LMG S-19264T (=DSM 44701T), isolated from a smear-ripened cheese.</title>
        <authorList>
            <consortium name="US DOE Joint Genome Institute (JGI-PGF)"/>
            <person name="Walter F."/>
            <person name="Albersmeier A."/>
            <person name="Kalinowski J."/>
            <person name="Ruckert C."/>
        </authorList>
    </citation>
    <scope>NUCLEOTIDE SEQUENCE</scope>
    <source>
        <strain evidence="3">JCM 4136</strain>
    </source>
</reference>
<feature type="region of interest" description="Disordered" evidence="1">
    <location>
        <begin position="18"/>
        <end position="73"/>
    </location>
</feature>
<evidence type="ECO:0000313" key="5">
    <source>
        <dbReference type="Proteomes" id="UP000660975"/>
    </source>
</evidence>
<dbReference type="EMBL" id="BLLO01000017">
    <property type="protein sequence ID" value="GFH78308.1"/>
    <property type="molecule type" value="Genomic_DNA"/>
</dbReference>
<reference evidence="3" key="3">
    <citation type="submission" date="2020-09" db="EMBL/GenBank/DDBJ databases">
        <authorList>
            <person name="Sun Q."/>
            <person name="Ohkuma M."/>
        </authorList>
    </citation>
    <scope>NUCLEOTIDE SEQUENCE</scope>
    <source>
        <strain evidence="3">JCM 4136</strain>
    </source>
</reference>
<keyword evidence="4" id="KW-1185">Reference proteome</keyword>
<comment type="caution">
    <text evidence="3">The sequence shown here is derived from an EMBL/GenBank/DDBJ whole genome shotgun (WGS) entry which is preliminary data.</text>
</comment>